<dbReference type="EMBL" id="PJEX01000443">
    <property type="protein sequence ID" value="TKW50066.1"/>
    <property type="molecule type" value="Genomic_DNA"/>
</dbReference>
<dbReference type="PRINTS" id="PR00081">
    <property type="entry name" value="GDHRDH"/>
</dbReference>
<evidence type="ECO:0000313" key="5">
    <source>
        <dbReference type="Proteomes" id="UP000310108"/>
    </source>
</evidence>
<dbReference type="AlphaFoldDB" id="A0A4V6DFW7"/>
<comment type="similarity">
    <text evidence="1">Belongs to the short-chain dehydrogenases/reductases (SDR) family.</text>
</comment>
<dbReference type="PANTHER" id="PTHR44229">
    <property type="entry name" value="15-HYDROXYPROSTAGLANDIN DEHYDROGENASE [NAD(+)]"/>
    <property type="match status" value="1"/>
</dbReference>
<evidence type="ECO:0000256" key="3">
    <source>
        <dbReference type="ARBA" id="ARBA00023002"/>
    </source>
</evidence>
<reference evidence="4 5" key="1">
    <citation type="journal article" date="2019" name="PLoS ONE">
        <title>Comparative genome analysis indicates high evolutionary potential of pathogenicity genes in Colletotrichum tanaceti.</title>
        <authorList>
            <person name="Lelwala R.V."/>
            <person name="Korhonen P.K."/>
            <person name="Young N.D."/>
            <person name="Scott J.B."/>
            <person name="Ades P.A."/>
            <person name="Gasser R.B."/>
            <person name="Taylor P.W.J."/>
        </authorList>
    </citation>
    <scope>NUCLEOTIDE SEQUENCE [LARGE SCALE GENOMIC DNA]</scope>
    <source>
        <strain evidence="4">BRIP57314</strain>
    </source>
</reference>
<dbReference type="GO" id="GO:0016616">
    <property type="term" value="F:oxidoreductase activity, acting on the CH-OH group of donors, NAD or NADP as acceptor"/>
    <property type="evidence" value="ECO:0007669"/>
    <property type="project" value="TreeGrafter"/>
</dbReference>
<dbReference type="OrthoDB" id="37659at2759"/>
<dbReference type="Proteomes" id="UP000310108">
    <property type="component" value="Unassembled WGS sequence"/>
</dbReference>
<evidence type="ECO:0000313" key="4">
    <source>
        <dbReference type="EMBL" id="TKW50066.1"/>
    </source>
</evidence>
<dbReference type="InterPro" id="IPR020904">
    <property type="entry name" value="Sc_DH/Rdtase_CS"/>
</dbReference>
<dbReference type="InterPro" id="IPR002347">
    <property type="entry name" value="SDR_fam"/>
</dbReference>
<keyword evidence="2" id="KW-0521">NADP</keyword>
<keyword evidence="5" id="KW-1185">Reference proteome</keyword>
<gene>
    <name evidence="4" type="primary">SDR3c</name>
    <name evidence="4" type="ORF">CTA1_4645</name>
</gene>
<dbReference type="InterPro" id="IPR036291">
    <property type="entry name" value="NAD(P)-bd_dom_sf"/>
</dbReference>
<dbReference type="SUPFAM" id="SSF51735">
    <property type="entry name" value="NAD(P)-binding Rossmann-fold domains"/>
    <property type="match status" value="1"/>
</dbReference>
<evidence type="ECO:0000256" key="2">
    <source>
        <dbReference type="ARBA" id="ARBA00022857"/>
    </source>
</evidence>
<dbReference type="PROSITE" id="PS00061">
    <property type="entry name" value="ADH_SHORT"/>
    <property type="match status" value="1"/>
</dbReference>
<organism evidence="4 5">
    <name type="scientific">Colletotrichum tanaceti</name>
    <dbReference type="NCBI Taxonomy" id="1306861"/>
    <lineage>
        <taxon>Eukaryota</taxon>
        <taxon>Fungi</taxon>
        <taxon>Dikarya</taxon>
        <taxon>Ascomycota</taxon>
        <taxon>Pezizomycotina</taxon>
        <taxon>Sordariomycetes</taxon>
        <taxon>Hypocreomycetidae</taxon>
        <taxon>Glomerellales</taxon>
        <taxon>Glomerellaceae</taxon>
        <taxon>Colletotrichum</taxon>
        <taxon>Colletotrichum destructivum species complex</taxon>
    </lineage>
</organism>
<dbReference type="GO" id="GO:0005737">
    <property type="term" value="C:cytoplasm"/>
    <property type="evidence" value="ECO:0007669"/>
    <property type="project" value="TreeGrafter"/>
</dbReference>
<sequence length="312" mass="33378">MAKSSCSQVDRGSSGIGLAAARIFASKGAKVHVLDRVPIDWDFDIFMIPGQVDDDDGTRKGKLGGKDVDGTIEFHECDITNWKQLSSVLGRIPHVDIAVANAGVSEEGDYFADVVDEAGELAEPKYSVLDVNVRATVNFVKLALSKFGKQGPGGSLVVTASATAYSPEQSLPVYSASKLFLVGLIRSLRPSIKKRFGAVINGVAPAATISKLLPGNLAAPIIQAGAPVSSAFHVGLAVVFSATATQDRQVEAYGRDDPAEVQSSGRWNGRVIVTLGDRWTEVEEPTASLRSRWFGEWPTEMTAFQQKLTDNR</sequence>
<dbReference type="STRING" id="1306861.A0A4V6DFW7"/>
<dbReference type="Pfam" id="PF00106">
    <property type="entry name" value="adh_short"/>
    <property type="match status" value="1"/>
</dbReference>
<keyword evidence="3" id="KW-0560">Oxidoreductase</keyword>
<evidence type="ECO:0000256" key="1">
    <source>
        <dbReference type="ARBA" id="ARBA00006484"/>
    </source>
</evidence>
<proteinExistence type="inferred from homology"/>
<protein>
    <submittedName>
        <fullName evidence="4">Short-chain dehydrogenase reductase 3c</fullName>
    </submittedName>
</protein>
<dbReference type="PANTHER" id="PTHR44229:SF4">
    <property type="entry name" value="15-HYDROXYPROSTAGLANDIN DEHYDROGENASE [NAD(+)]"/>
    <property type="match status" value="1"/>
</dbReference>
<dbReference type="Gene3D" id="3.40.50.720">
    <property type="entry name" value="NAD(P)-binding Rossmann-like Domain"/>
    <property type="match status" value="1"/>
</dbReference>
<name>A0A4V6DFW7_9PEZI</name>
<comment type="caution">
    <text evidence="4">The sequence shown here is derived from an EMBL/GenBank/DDBJ whole genome shotgun (WGS) entry which is preliminary data.</text>
</comment>
<accession>A0A4V6DFW7</accession>